<dbReference type="eggNOG" id="ENOG502QVJB">
    <property type="taxonomic scope" value="Eukaryota"/>
</dbReference>
<feature type="domain" description="DUF7953" evidence="3">
    <location>
        <begin position="25"/>
        <end position="134"/>
    </location>
</feature>
<dbReference type="FunCoup" id="D8S6R4">
    <property type="interactions" value="843"/>
</dbReference>
<protein>
    <recommendedName>
        <fullName evidence="3">DUF7953 domain-containing protein</fullName>
    </recommendedName>
</protein>
<evidence type="ECO:0000256" key="2">
    <source>
        <dbReference type="SAM" id="SignalP"/>
    </source>
</evidence>
<proteinExistence type="predicted"/>
<dbReference type="EMBL" id="GL377604">
    <property type="protein sequence ID" value="EFJ19984.1"/>
    <property type="molecule type" value="Genomic_DNA"/>
</dbReference>
<dbReference type="Gramene" id="EFJ19984">
    <property type="protein sequence ID" value="EFJ19984"/>
    <property type="gene ID" value="SELMODRAFT_268208"/>
</dbReference>
<feature type="transmembrane region" description="Helical" evidence="1">
    <location>
        <begin position="159"/>
        <end position="181"/>
    </location>
</feature>
<gene>
    <name evidence="4" type="ORF">SELMODRAFT_268208</name>
</gene>
<dbReference type="AlphaFoldDB" id="D8S6R4"/>
<feature type="chain" id="PRO_5003122456" description="DUF7953 domain-containing protein" evidence="2">
    <location>
        <begin position="25"/>
        <end position="212"/>
    </location>
</feature>
<accession>D8S6R4</accession>
<evidence type="ECO:0000313" key="5">
    <source>
        <dbReference type="Proteomes" id="UP000001514"/>
    </source>
</evidence>
<dbReference type="Proteomes" id="UP000001514">
    <property type="component" value="Unassembled WGS sequence"/>
</dbReference>
<keyword evidence="2" id="KW-0732">Signal</keyword>
<sequence>MGALRCWIALCALEIISCCLGVSAQNVTLESLAIFRTHEWLGHKPSLYFKCRDENKVDLPDVKEKDRIYKFAGHESWQPLTSLVGVRCKRCGVYEKNEFLKDGVFDEWELCPDDFDKSGRYFHFKKGEFNATFLQSLDAPDSGSSNDEPQAPSSGHGRAAITALVALFSFLMVAGLGIVGYTKWQQKKREEQQARFIKLFEEDDDFERELGL</sequence>
<dbReference type="InterPro" id="IPR057713">
    <property type="entry name" value="DUF7953"/>
</dbReference>
<dbReference type="Pfam" id="PF25829">
    <property type="entry name" value="DUF7953"/>
    <property type="match status" value="1"/>
</dbReference>
<evidence type="ECO:0000259" key="3">
    <source>
        <dbReference type="Pfam" id="PF25829"/>
    </source>
</evidence>
<evidence type="ECO:0000256" key="1">
    <source>
        <dbReference type="SAM" id="Phobius"/>
    </source>
</evidence>
<dbReference type="PANTHER" id="PTHR33780:SF3">
    <property type="entry name" value="EXPRESSED PROTEIN"/>
    <property type="match status" value="1"/>
</dbReference>
<feature type="signal peptide" evidence="2">
    <location>
        <begin position="1"/>
        <end position="24"/>
    </location>
</feature>
<reference evidence="4 5" key="1">
    <citation type="journal article" date="2011" name="Science">
        <title>The Selaginella genome identifies genetic changes associated with the evolution of vascular plants.</title>
        <authorList>
            <person name="Banks J.A."/>
            <person name="Nishiyama T."/>
            <person name="Hasebe M."/>
            <person name="Bowman J.L."/>
            <person name="Gribskov M."/>
            <person name="dePamphilis C."/>
            <person name="Albert V.A."/>
            <person name="Aono N."/>
            <person name="Aoyama T."/>
            <person name="Ambrose B.A."/>
            <person name="Ashton N.W."/>
            <person name="Axtell M.J."/>
            <person name="Barker E."/>
            <person name="Barker M.S."/>
            <person name="Bennetzen J.L."/>
            <person name="Bonawitz N.D."/>
            <person name="Chapple C."/>
            <person name="Cheng C."/>
            <person name="Correa L.G."/>
            <person name="Dacre M."/>
            <person name="DeBarry J."/>
            <person name="Dreyer I."/>
            <person name="Elias M."/>
            <person name="Engstrom E.M."/>
            <person name="Estelle M."/>
            <person name="Feng L."/>
            <person name="Finet C."/>
            <person name="Floyd S.K."/>
            <person name="Frommer W.B."/>
            <person name="Fujita T."/>
            <person name="Gramzow L."/>
            <person name="Gutensohn M."/>
            <person name="Harholt J."/>
            <person name="Hattori M."/>
            <person name="Heyl A."/>
            <person name="Hirai T."/>
            <person name="Hiwatashi Y."/>
            <person name="Ishikawa M."/>
            <person name="Iwata M."/>
            <person name="Karol K.G."/>
            <person name="Koehler B."/>
            <person name="Kolukisaoglu U."/>
            <person name="Kubo M."/>
            <person name="Kurata T."/>
            <person name="Lalonde S."/>
            <person name="Li K."/>
            <person name="Li Y."/>
            <person name="Litt A."/>
            <person name="Lyons E."/>
            <person name="Manning G."/>
            <person name="Maruyama T."/>
            <person name="Michael T.P."/>
            <person name="Mikami K."/>
            <person name="Miyazaki S."/>
            <person name="Morinaga S."/>
            <person name="Murata T."/>
            <person name="Mueller-Roeber B."/>
            <person name="Nelson D.R."/>
            <person name="Obara M."/>
            <person name="Oguri Y."/>
            <person name="Olmstead R.G."/>
            <person name="Onodera N."/>
            <person name="Petersen B.L."/>
            <person name="Pils B."/>
            <person name="Prigge M."/>
            <person name="Rensing S.A."/>
            <person name="Riano-Pachon D.M."/>
            <person name="Roberts A.W."/>
            <person name="Sato Y."/>
            <person name="Scheller H.V."/>
            <person name="Schulz B."/>
            <person name="Schulz C."/>
            <person name="Shakirov E.V."/>
            <person name="Shibagaki N."/>
            <person name="Shinohara N."/>
            <person name="Shippen D.E."/>
            <person name="Soerensen I."/>
            <person name="Sotooka R."/>
            <person name="Sugimoto N."/>
            <person name="Sugita M."/>
            <person name="Sumikawa N."/>
            <person name="Tanurdzic M."/>
            <person name="Theissen G."/>
            <person name="Ulvskov P."/>
            <person name="Wakazuki S."/>
            <person name="Weng J.K."/>
            <person name="Willats W.W."/>
            <person name="Wipf D."/>
            <person name="Wolf P.G."/>
            <person name="Yang L."/>
            <person name="Zimmer A.D."/>
            <person name="Zhu Q."/>
            <person name="Mitros T."/>
            <person name="Hellsten U."/>
            <person name="Loque D."/>
            <person name="Otillar R."/>
            <person name="Salamov A."/>
            <person name="Schmutz J."/>
            <person name="Shapiro H."/>
            <person name="Lindquist E."/>
            <person name="Lucas S."/>
            <person name="Rokhsar D."/>
            <person name="Grigoriev I.V."/>
        </authorList>
    </citation>
    <scope>NUCLEOTIDE SEQUENCE [LARGE SCALE GENOMIC DNA]</scope>
</reference>
<keyword evidence="5" id="KW-1185">Reference proteome</keyword>
<organism evidence="5">
    <name type="scientific">Selaginella moellendorffii</name>
    <name type="common">Spikemoss</name>
    <dbReference type="NCBI Taxonomy" id="88036"/>
    <lineage>
        <taxon>Eukaryota</taxon>
        <taxon>Viridiplantae</taxon>
        <taxon>Streptophyta</taxon>
        <taxon>Embryophyta</taxon>
        <taxon>Tracheophyta</taxon>
        <taxon>Lycopodiopsida</taxon>
        <taxon>Selaginellales</taxon>
        <taxon>Selaginellaceae</taxon>
        <taxon>Selaginella</taxon>
    </lineage>
</organism>
<dbReference type="HOGENOM" id="CLU_118802_0_0_1"/>
<dbReference type="OMA" id="QDQARFM"/>
<dbReference type="OrthoDB" id="2014701at2759"/>
<keyword evidence="1" id="KW-0472">Membrane</keyword>
<evidence type="ECO:0000313" key="4">
    <source>
        <dbReference type="EMBL" id="EFJ19984.1"/>
    </source>
</evidence>
<keyword evidence="1" id="KW-0812">Transmembrane</keyword>
<keyword evidence="1" id="KW-1133">Transmembrane helix</keyword>
<dbReference type="KEGG" id="smo:SELMODRAFT_268208"/>
<name>D8S6R4_SELML</name>
<dbReference type="InParanoid" id="D8S6R4"/>
<dbReference type="PANTHER" id="PTHR33780">
    <property type="entry name" value="EXPRESSED PROTEIN"/>
    <property type="match status" value="1"/>
</dbReference>